<evidence type="ECO:0000313" key="2">
    <source>
        <dbReference type="EMBL" id="AXK82692.1"/>
    </source>
</evidence>
<protein>
    <submittedName>
        <fullName evidence="2">Alpha/beta fold hydrolase</fullName>
    </submittedName>
</protein>
<proteinExistence type="predicted"/>
<organism evidence="2 3">
    <name type="scientific">Pseudolabrys taiwanensis</name>
    <dbReference type="NCBI Taxonomy" id="331696"/>
    <lineage>
        <taxon>Bacteria</taxon>
        <taxon>Pseudomonadati</taxon>
        <taxon>Pseudomonadota</taxon>
        <taxon>Alphaproteobacteria</taxon>
        <taxon>Hyphomicrobiales</taxon>
        <taxon>Xanthobacteraceae</taxon>
        <taxon>Pseudolabrys</taxon>
    </lineage>
</organism>
<evidence type="ECO:0000259" key="1">
    <source>
        <dbReference type="Pfam" id="PF12697"/>
    </source>
</evidence>
<dbReference type="PANTHER" id="PTHR10992">
    <property type="entry name" value="METHYLESTERASE FAMILY MEMBER"/>
    <property type="match status" value="1"/>
</dbReference>
<evidence type="ECO:0000313" key="3">
    <source>
        <dbReference type="Proteomes" id="UP000254889"/>
    </source>
</evidence>
<dbReference type="InterPro" id="IPR045889">
    <property type="entry name" value="MES/HNL"/>
</dbReference>
<dbReference type="InterPro" id="IPR029058">
    <property type="entry name" value="AB_hydrolase_fold"/>
</dbReference>
<keyword evidence="2" id="KW-0378">Hydrolase</keyword>
<dbReference type="Proteomes" id="UP000254889">
    <property type="component" value="Chromosome"/>
</dbReference>
<keyword evidence="3" id="KW-1185">Reference proteome</keyword>
<dbReference type="EMBL" id="CP031417">
    <property type="protein sequence ID" value="AXK82692.1"/>
    <property type="molecule type" value="Genomic_DNA"/>
</dbReference>
<dbReference type="GO" id="GO:0080030">
    <property type="term" value="F:methyl indole-3-acetate esterase activity"/>
    <property type="evidence" value="ECO:0007669"/>
    <property type="project" value="TreeGrafter"/>
</dbReference>
<dbReference type="GO" id="GO:0080031">
    <property type="term" value="F:methyl salicylate esterase activity"/>
    <property type="evidence" value="ECO:0007669"/>
    <property type="project" value="TreeGrafter"/>
</dbReference>
<feature type="domain" description="AB hydrolase-1" evidence="1">
    <location>
        <begin position="8"/>
        <end position="238"/>
    </location>
</feature>
<gene>
    <name evidence="2" type="ORF">DW352_20475</name>
</gene>
<dbReference type="GO" id="GO:0009696">
    <property type="term" value="P:salicylic acid metabolic process"/>
    <property type="evidence" value="ECO:0007669"/>
    <property type="project" value="TreeGrafter"/>
</dbReference>
<dbReference type="OrthoDB" id="9814966at2"/>
<reference evidence="2 3" key="1">
    <citation type="submission" date="2018-07" db="EMBL/GenBank/DDBJ databases">
        <authorList>
            <person name="Quirk P.G."/>
            <person name="Krulwich T.A."/>
        </authorList>
    </citation>
    <scope>NUCLEOTIDE SEQUENCE [LARGE SCALE GENOMIC DNA]</scope>
    <source>
        <strain evidence="2 3">CC-BB4</strain>
    </source>
</reference>
<dbReference type="GO" id="GO:0009694">
    <property type="term" value="P:jasmonic acid metabolic process"/>
    <property type="evidence" value="ECO:0007669"/>
    <property type="project" value="TreeGrafter"/>
</dbReference>
<name>A0A346A0J5_9HYPH</name>
<accession>A0A346A0J5</accession>
<sequence>MAQRYTFILVHGAWQGAWAWDTIVPRLKAAGHDAIAVDLPGNGFDDTPPQEVSVARYADHVAKIIDGTEGPIVLVGHSMGGVTASQTSELRPERVALAIYLCAFMLPNDMSVLEFYALHLEPWMKGAHKRVTHDAEGLRSMIDPVSAVDVFYQLADRTVAEAAAKRLTPQPEAGRGSKLSLTPERYGSIPRVYIEALQDRSVHLPLQRKMQEITGCNAVYALDSDHAPQLSMPDLLAETFLDVTRTHARPL</sequence>
<dbReference type="Gene3D" id="3.40.50.1820">
    <property type="entry name" value="alpha/beta hydrolase"/>
    <property type="match status" value="1"/>
</dbReference>
<dbReference type="KEGG" id="ptaw:DW352_20475"/>
<dbReference type="PANTHER" id="PTHR10992:SF1032">
    <property type="entry name" value="METHYLESTERASE 17"/>
    <property type="match status" value="1"/>
</dbReference>
<dbReference type="AlphaFoldDB" id="A0A346A0J5"/>
<dbReference type="SUPFAM" id="SSF53474">
    <property type="entry name" value="alpha/beta-Hydrolases"/>
    <property type="match status" value="1"/>
</dbReference>
<dbReference type="GO" id="GO:0080032">
    <property type="term" value="F:methyl jasmonate esterase activity"/>
    <property type="evidence" value="ECO:0007669"/>
    <property type="project" value="TreeGrafter"/>
</dbReference>
<dbReference type="Pfam" id="PF12697">
    <property type="entry name" value="Abhydrolase_6"/>
    <property type="match status" value="1"/>
</dbReference>
<dbReference type="RefSeq" id="WP_115693071.1">
    <property type="nucleotide sequence ID" value="NZ_CP031417.1"/>
</dbReference>
<dbReference type="InterPro" id="IPR000073">
    <property type="entry name" value="AB_hydrolase_1"/>
</dbReference>